<evidence type="ECO:0000313" key="3">
    <source>
        <dbReference type="Proteomes" id="UP001224644"/>
    </source>
</evidence>
<name>A0ABT8BFB1_9HYPH</name>
<reference evidence="3" key="1">
    <citation type="journal article" date="2019" name="Int. J. Syst. Evol. Microbiol.">
        <title>The Global Catalogue of Microorganisms (GCM) 10K type strain sequencing project: providing services to taxonomists for standard genome sequencing and annotation.</title>
        <authorList>
            <consortium name="The Broad Institute Genomics Platform"/>
            <consortium name="The Broad Institute Genome Sequencing Center for Infectious Disease"/>
            <person name="Wu L."/>
            <person name="Ma J."/>
        </authorList>
    </citation>
    <scope>NUCLEOTIDE SEQUENCE [LARGE SCALE GENOMIC DNA]</scope>
    <source>
        <strain evidence="3">CECT 7069</strain>
    </source>
</reference>
<feature type="chain" id="PRO_5045133661" evidence="1">
    <location>
        <begin position="20"/>
        <end position="99"/>
    </location>
</feature>
<dbReference type="EMBL" id="JAUFPX010000005">
    <property type="protein sequence ID" value="MDN3590519.1"/>
    <property type="molecule type" value="Genomic_DNA"/>
</dbReference>
<keyword evidence="3" id="KW-1185">Reference proteome</keyword>
<gene>
    <name evidence="2" type="ORF">QWZ12_07815</name>
</gene>
<feature type="signal peptide" evidence="1">
    <location>
        <begin position="1"/>
        <end position="19"/>
    </location>
</feature>
<accession>A0ABT8BFB1</accession>
<protein>
    <submittedName>
        <fullName evidence="2">Uncharacterized protein</fullName>
    </submittedName>
</protein>
<comment type="caution">
    <text evidence="2">The sequence shown here is derived from an EMBL/GenBank/DDBJ whole genome shotgun (WGS) entry which is preliminary data.</text>
</comment>
<dbReference type="Proteomes" id="UP001224644">
    <property type="component" value="Unassembled WGS sequence"/>
</dbReference>
<keyword evidence="1" id="KW-0732">Signal</keyword>
<proteinExistence type="predicted"/>
<evidence type="ECO:0000256" key="1">
    <source>
        <dbReference type="SAM" id="SignalP"/>
    </source>
</evidence>
<organism evidence="2 3">
    <name type="scientific">Methylobacterium adhaesivum</name>
    <dbReference type="NCBI Taxonomy" id="333297"/>
    <lineage>
        <taxon>Bacteria</taxon>
        <taxon>Pseudomonadati</taxon>
        <taxon>Pseudomonadota</taxon>
        <taxon>Alphaproteobacteria</taxon>
        <taxon>Hyphomicrobiales</taxon>
        <taxon>Methylobacteriaceae</taxon>
        <taxon>Methylobacterium</taxon>
    </lineage>
</organism>
<dbReference type="RefSeq" id="WP_238225899.1">
    <property type="nucleotide sequence ID" value="NZ_BPQD01000015.1"/>
</dbReference>
<sequence>MRRVLATALCLAAIGPAQAQRASTTAMSCAQAQDTVSRQGGVVLGTGGATYDRFVRDRSFCEITEITIPAFVPARDTPRCFVGYRCKEPGRGDRFDDES</sequence>
<evidence type="ECO:0000313" key="2">
    <source>
        <dbReference type="EMBL" id="MDN3590519.1"/>
    </source>
</evidence>